<feature type="domain" description="AAA+ ATPase" evidence="1">
    <location>
        <begin position="30"/>
        <end position="147"/>
    </location>
</feature>
<evidence type="ECO:0000313" key="3">
    <source>
        <dbReference type="Proteomes" id="UP000254808"/>
    </source>
</evidence>
<dbReference type="SUPFAM" id="SSF52540">
    <property type="entry name" value="P-loop containing nucleoside triphosphate hydrolases"/>
    <property type="match status" value="1"/>
</dbReference>
<dbReference type="SMART" id="SM00382">
    <property type="entry name" value="AAA"/>
    <property type="match status" value="1"/>
</dbReference>
<dbReference type="AlphaFoldDB" id="A0A345ULT0"/>
<protein>
    <recommendedName>
        <fullName evidence="1">AAA+ ATPase domain-containing protein</fullName>
    </recommendedName>
</protein>
<evidence type="ECO:0000313" key="2">
    <source>
        <dbReference type="EMBL" id="AXJ01432.1"/>
    </source>
</evidence>
<dbReference type="RefSeq" id="WP_114984621.1">
    <property type="nucleotide sequence ID" value="NZ_CP027806.1"/>
</dbReference>
<accession>A0A345ULT0</accession>
<evidence type="ECO:0000259" key="1">
    <source>
        <dbReference type="SMART" id="SM00382"/>
    </source>
</evidence>
<dbReference type="EMBL" id="CP027806">
    <property type="protein sequence ID" value="AXJ01432.1"/>
    <property type="molecule type" value="Genomic_DNA"/>
</dbReference>
<sequence>MQQLFEKSIQKIRRTSLQFKRSLIDEIDWSARLIGIKGPRGVGKTTLMLQYMRENLPLNDQCLYVSLDSAWFARHELSGFIDDFVKAGGRYLFLDEVHKYPGWSTALKNAWDDYPDLKIVFSGSSLLEIVNARADLSRRALVYTLPGLSFREYLALKSGITLPAHDLSDILENHVALSSEITAEVRPLPLFRAYLKQRFYPFFLESPDTYLWRLEEVVNYILEAELPALRNIDITYVPRIKKLMQIIAESVPFTPNVTQLSGRIGINRNTLISYFHYLEEASIIQNLYKDSAGLTKMQKPVKILMENTNLMHAIAPHKVNAGAERETFFVNQLKMNHTVEYSDIGDFRIDQHYYFEIGGKNKTGKQLQGQAGWVAADTIETGFKNIIPLWLLGFLK</sequence>
<dbReference type="KEGG" id="cprv:CYPRO_2184"/>
<reference evidence="2 3" key="1">
    <citation type="submission" date="2018-03" db="EMBL/GenBank/DDBJ databases">
        <title>Phenotypic and genomic properties of Cyclonatronum proteinivorum gen. nov., sp. nov., a haloalkaliphilic bacteroidete from soda lakes possessing Na+-translocating rhodopsin.</title>
        <authorList>
            <person name="Toshchakov S.V."/>
            <person name="Korzhenkov A."/>
            <person name="Samarov N.I."/>
            <person name="Kublanov I.V."/>
            <person name="Muntyan M.S."/>
            <person name="Sorokin D.Y."/>
        </authorList>
    </citation>
    <scope>NUCLEOTIDE SEQUENCE [LARGE SCALE GENOMIC DNA]</scope>
    <source>
        <strain evidence="2 3">Omega</strain>
    </source>
</reference>
<dbReference type="InterPro" id="IPR003593">
    <property type="entry name" value="AAA+_ATPase"/>
</dbReference>
<dbReference type="InterPro" id="IPR027417">
    <property type="entry name" value="P-loop_NTPase"/>
</dbReference>
<dbReference type="InterPro" id="IPR041682">
    <property type="entry name" value="AAA_14"/>
</dbReference>
<dbReference type="Pfam" id="PF13173">
    <property type="entry name" value="AAA_14"/>
    <property type="match status" value="1"/>
</dbReference>
<proteinExistence type="predicted"/>
<name>A0A345ULT0_9BACT</name>
<dbReference type="PANTHER" id="PTHR42990:SF1">
    <property type="entry name" value="AAA+ ATPASE DOMAIN-CONTAINING PROTEIN"/>
    <property type="match status" value="1"/>
</dbReference>
<dbReference type="Gene3D" id="3.40.50.300">
    <property type="entry name" value="P-loop containing nucleotide triphosphate hydrolases"/>
    <property type="match status" value="1"/>
</dbReference>
<dbReference type="Proteomes" id="UP000254808">
    <property type="component" value="Chromosome"/>
</dbReference>
<dbReference type="OrthoDB" id="9768467at2"/>
<dbReference type="PANTHER" id="PTHR42990">
    <property type="entry name" value="ATPASE"/>
    <property type="match status" value="1"/>
</dbReference>
<keyword evidence="3" id="KW-1185">Reference proteome</keyword>
<gene>
    <name evidence="2" type="ORF">CYPRO_2184</name>
</gene>
<organism evidence="2 3">
    <name type="scientific">Cyclonatronum proteinivorum</name>
    <dbReference type="NCBI Taxonomy" id="1457365"/>
    <lineage>
        <taxon>Bacteria</taxon>
        <taxon>Pseudomonadati</taxon>
        <taxon>Balneolota</taxon>
        <taxon>Balneolia</taxon>
        <taxon>Balneolales</taxon>
        <taxon>Cyclonatronaceae</taxon>
        <taxon>Cyclonatronum</taxon>
    </lineage>
</organism>